<dbReference type="InterPro" id="IPR029063">
    <property type="entry name" value="SAM-dependent_MTases_sf"/>
</dbReference>
<evidence type="ECO:0000313" key="2">
    <source>
        <dbReference type="EMBL" id="CAK0837909.1"/>
    </source>
</evidence>
<feature type="region of interest" description="Disordered" evidence="1">
    <location>
        <begin position="81"/>
        <end position="107"/>
    </location>
</feature>
<dbReference type="SUPFAM" id="SSF53335">
    <property type="entry name" value="S-adenosyl-L-methionine-dependent methyltransferases"/>
    <property type="match status" value="1"/>
</dbReference>
<reference evidence="2" key="1">
    <citation type="submission" date="2023-10" db="EMBL/GenBank/DDBJ databases">
        <authorList>
            <person name="Chen Y."/>
            <person name="Shah S."/>
            <person name="Dougan E. K."/>
            <person name="Thang M."/>
            <person name="Chan C."/>
        </authorList>
    </citation>
    <scope>NUCLEOTIDE SEQUENCE [LARGE SCALE GENOMIC DNA]</scope>
</reference>
<gene>
    <name evidence="2" type="ORF">PCOR1329_LOCUS33988</name>
</gene>
<dbReference type="EMBL" id="CAUYUJ010014184">
    <property type="protein sequence ID" value="CAK0837909.1"/>
    <property type="molecule type" value="Genomic_DNA"/>
</dbReference>
<sequence length="301" mass="32862">MEAEFWRKKLSLDPHENEAGLERLQRWLATGQLTWFLEDDQVCGFVRDAVERRAASGEGAQPRSPRILNAGSGPFAPRPLECELPSGGLPGGAGVEPAAAGQDGPHRRVPWPVPVVASDGLARFYNSVFDERGMTPPHTPLQCPSESLHTCFPLGHFDVVHMRNSLDHAFDPLLAITRMLQVARPGGWVLLRHARNEGVAGQFRNGLHQWAFDVEEGAERGAAFVIWSPELRVDVSAYLLDAGLAAEVRAALRAHPSPEENPHERYVWVEIRRPTAQEASGRLAAQASGGPGLDEPQAPLG</sequence>
<evidence type="ECO:0000313" key="3">
    <source>
        <dbReference type="Proteomes" id="UP001189429"/>
    </source>
</evidence>
<comment type="caution">
    <text evidence="2">The sequence shown here is derived from an EMBL/GenBank/DDBJ whole genome shotgun (WGS) entry which is preliminary data.</text>
</comment>
<organism evidence="2 3">
    <name type="scientific">Prorocentrum cordatum</name>
    <dbReference type="NCBI Taxonomy" id="2364126"/>
    <lineage>
        <taxon>Eukaryota</taxon>
        <taxon>Sar</taxon>
        <taxon>Alveolata</taxon>
        <taxon>Dinophyceae</taxon>
        <taxon>Prorocentrales</taxon>
        <taxon>Prorocentraceae</taxon>
        <taxon>Prorocentrum</taxon>
    </lineage>
</organism>
<feature type="region of interest" description="Disordered" evidence="1">
    <location>
        <begin position="279"/>
        <end position="301"/>
    </location>
</feature>
<dbReference type="Pfam" id="PF13489">
    <property type="entry name" value="Methyltransf_23"/>
    <property type="match status" value="1"/>
</dbReference>
<keyword evidence="3" id="KW-1185">Reference proteome</keyword>
<protein>
    <recommendedName>
        <fullName evidence="4">Methyltransferase type 11 domain-containing protein</fullName>
    </recommendedName>
</protein>
<proteinExistence type="predicted"/>
<evidence type="ECO:0000256" key="1">
    <source>
        <dbReference type="SAM" id="MobiDB-lite"/>
    </source>
</evidence>
<dbReference type="Gene3D" id="3.40.50.150">
    <property type="entry name" value="Vaccinia Virus protein VP39"/>
    <property type="match status" value="1"/>
</dbReference>
<accession>A0ABN9SZB2</accession>
<dbReference type="Proteomes" id="UP001189429">
    <property type="component" value="Unassembled WGS sequence"/>
</dbReference>
<evidence type="ECO:0008006" key="4">
    <source>
        <dbReference type="Google" id="ProtNLM"/>
    </source>
</evidence>
<name>A0ABN9SZB2_9DINO</name>